<dbReference type="SMART" id="SM00220">
    <property type="entry name" value="S_TKc"/>
    <property type="match status" value="1"/>
</dbReference>
<protein>
    <recommendedName>
        <fullName evidence="1">Protein kinase domain-containing protein</fullName>
    </recommendedName>
</protein>
<feature type="domain" description="Protein kinase" evidence="1">
    <location>
        <begin position="75"/>
        <end position="356"/>
    </location>
</feature>
<dbReference type="SUPFAM" id="SSF56112">
    <property type="entry name" value="Protein kinase-like (PK-like)"/>
    <property type="match status" value="1"/>
</dbReference>
<dbReference type="Pfam" id="PF07714">
    <property type="entry name" value="PK_Tyr_Ser-Thr"/>
    <property type="match status" value="1"/>
</dbReference>
<dbReference type="InterPro" id="IPR000719">
    <property type="entry name" value="Prot_kinase_dom"/>
</dbReference>
<dbReference type="InterPro" id="IPR001245">
    <property type="entry name" value="Ser-Thr/Tyr_kinase_cat_dom"/>
</dbReference>
<organism evidence="2 3">
    <name type="scientific">Buddleja alternifolia</name>
    <dbReference type="NCBI Taxonomy" id="168488"/>
    <lineage>
        <taxon>Eukaryota</taxon>
        <taxon>Viridiplantae</taxon>
        <taxon>Streptophyta</taxon>
        <taxon>Embryophyta</taxon>
        <taxon>Tracheophyta</taxon>
        <taxon>Spermatophyta</taxon>
        <taxon>Magnoliopsida</taxon>
        <taxon>eudicotyledons</taxon>
        <taxon>Gunneridae</taxon>
        <taxon>Pentapetalae</taxon>
        <taxon>asterids</taxon>
        <taxon>lamiids</taxon>
        <taxon>Lamiales</taxon>
        <taxon>Scrophulariaceae</taxon>
        <taxon>Buddlejeae</taxon>
        <taxon>Buddleja</taxon>
    </lineage>
</organism>
<gene>
    <name evidence="2" type="ORF">BUALT_Bualt06G0096000</name>
</gene>
<dbReference type="AlphaFoldDB" id="A0AAV6XIB2"/>
<reference evidence="2" key="1">
    <citation type="submission" date="2019-10" db="EMBL/GenBank/DDBJ databases">
        <authorList>
            <person name="Zhang R."/>
            <person name="Pan Y."/>
            <person name="Wang J."/>
            <person name="Ma R."/>
            <person name="Yu S."/>
        </authorList>
    </citation>
    <scope>NUCLEOTIDE SEQUENCE</scope>
    <source>
        <strain evidence="2">LA-IB0</strain>
        <tissue evidence="2">Leaf</tissue>
    </source>
</reference>
<evidence type="ECO:0000313" key="2">
    <source>
        <dbReference type="EMBL" id="KAG8381185.1"/>
    </source>
</evidence>
<dbReference type="InterPro" id="IPR011009">
    <property type="entry name" value="Kinase-like_dom_sf"/>
</dbReference>
<dbReference type="Gene3D" id="6.10.140.890">
    <property type="match status" value="1"/>
</dbReference>
<dbReference type="PROSITE" id="PS50011">
    <property type="entry name" value="PROTEIN_KINASE_DOM"/>
    <property type="match status" value="1"/>
</dbReference>
<dbReference type="Proteomes" id="UP000826271">
    <property type="component" value="Unassembled WGS sequence"/>
</dbReference>
<proteinExistence type="predicted"/>
<dbReference type="PANTHER" id="PTHR48010">
    <property type="entry name" value="OS05G0588300 PROTEIN"/>
    <property type="match status" value="1"/>
</dbReference>
<dbReference type="GO" id="GO:0004672">
    <property type="term" value="F:protein kinase activity"/>
    <property type="evidence" value="ECO:0007669"/>
    <property type="project" value="InterPro"/>
</dbReference>
<dbReference type="InterPro" id="IPR050994">
    <property type="entry name" value="At_inactive_RLKs"/>
</dbReference>
<dbReference type="Gene3D" id="1.10.510.10">
    <property type="entry name" value="Transferase(Phosphotransferase) domain 1"/>
    <property type="match status" value="1"/>
</dbReference>
<dbReference type="GO" id="GO:0005524">
    <property type="term" value="F:ATP binding"/>
    <property type="evidence" value="ECO:0007669"/>
    <property type="project" value="InterPro"/>
</dbReference>
<comment type="caution">
    <text evidence="2">The sequence shown here is derived from an EMBL/GenBank/DDBJ whole genome shotgun (WGS) entry which is preliminary data.</text>
</comment>
<name>A0AAV6XIB2_9LAMI</name>
<keyword evidence="3" id="KW-1185">Reference proteome</keyword>
<dbReference type="PANTHER" id="PTHR48010:SF1">
    <property type="entry name" value="PROTEIN KINASE DOMAIN-CONTAINING PROTEIN"/>
    <property type="match status" value="1"/>
</dbReference>
<sequence>MSRNYDNWERLVAAVLKREELWQLFHQDSLSSSFSSVSSDLSLSFRSSDLNLEESRENSIQKPFSLSGFRLTDILKFKEGLGKGTLGTTQLTELLEDVKLLDRGTKYVTKLMNEVLRVTEEEFKQHMELLGNCSGHENVSAPRAYYFSDKPNKTLVIYDYSSQRSVSSMLHDFRNKATPTRVVYDSYGQRRSPMLYFGDLPNLSWKSRRKIAIGAARGIAHIHAQCGGKLAHGNIKSSNVFLNSQQYGCVSDFGFAGVLVKPPTRSALRYPPRPRPYYSRNPSQENDVHNFGLMLLELLTGESPMDAKGFDDDQDLVTWVRSIKSKEWTSRLFDRRLRKPIHNGKGLIEMMQTEILGFDPAVVPVKDSVDIDSEALSLILRSHFHPMARIPTDYFPVQDLSEMVQMFHVAMKCLSEDILIKMCDVVFMLENKGRREERSGRYYDHWERLVGTVIRREQLRQLSLDNSRSPSTRSFDSDFSCFSSNDLSFAPSPSPLHAKLILARDVREGKKSGSRKDTAKTTNIWKGLSIFSGFSSKKEYGKGERDVRWAMSQRTSHGPKPIKINRSIAETARLRERHTFKGHIESAFKAKGIDIHSMNHYYTI</sequence>
<evidence type="ECO:0000259" key="1">
    <source>
        <dbReference type="PROSITE" id="PS50011"/>
    </source>
</evidence>
<dbReference type="EMBL" id="WHWC01000006">
    <property type="protein sequence ID" value="KAG8381185.1"/>
    <property type="molecule type" value="Genomic_DNA"/>
</dbReference>
<accession>A0AAV6XIB2</accession>
<evidence type="ECO:0000313" key="3">
    <source>
        <dbReference type="Proteomes" id="UP000826271"/>
    </source>
</evidence>